<accession>A0ABX7EPA3</accession>
<proteinExistence type="predicted"/>
<dbReference type="Proteomes" id="UP000596351">
    <property type="component" value="Chromosome"/>
</dbReference>
<organism evidence="1 2">
    <name type="scientific">Rhizobium rosettiformans</name>
    <dbReference type="NCBI Taxonomy" id="1368430"/>
    <lineage>
        <taxon>Bacteria</taxon>
        <taxon>Pseudomonadati</taxon>
        <taxon>Pseudomonadota</taxon>
        <taxon>Alphaproteobacteria</taxon>
        <taxon>Hyphomicrobiales</taxon>
        <taxon>Rhizobiaceae</taxon>
        <taxon>Rhizobium/Agrobacterium group</taxon>
        <taxon>Rhizobium</taxon>
    </lineage>
</organism>
<reference evidence="1 2" key="1">
    <citation type="submission" date="2018-09" db="EMBL/GenBank/DDBJ databases">
        <title>Rhizobium sp. MAE2-X.</title>
        <authorList>
            <person name="Lee Y."/>
            <person name="Jeon C.O."/>
        </authorList>
    </citation>
    <scope>NUCLEOTIDE SEQUENCE [LARGE SCALE GENOMIC DNA]</scope>
    <source>
        <strain evidence="1 2">MAE2-X</strain>
    </source>
</reference>
<dbReference type="RefSeq" id="WP_203017545.1">
    <property type="nucleotide sequence ID" value="NZ_CP032405.1"/>
</dbReference>
<protein>
    <submittedName>
        <fullName evidence="1">Uncharacterized protein</fullName>
    </submittedName>
</protein>
<evidence type="ECO:0000313" key="2">
    <source>
        <dbReference type="Proteomes" id="UP000596351"/>
    </source>
</evidence>
<keyword evidence="2" id="KW-1185">Reference proteome</keyword>
<gene>
    <name evidence="1" type="ORF">D4A92_01120</name>
</gene>
<sequence>MADKNVVHLGENSPEEVAFKLFATIAAVEQKSVSASDPDNLKAGWTKADRTWILQTYAECIDTVRTAYYSKK</sequence>
<evidence type="ECO:0000313" key="1">
    <source>
        <dbReference type="EMBL" id="QRF50145.1"/>
    </source>
</evidence>
<dbReference type="EMBL" id="CP032405">
    <property type="protein sequence ID" value="QRF50145.1"/>
    <property type="molecule type" value="Genomic_DNA"/>
</dbReference>
<name>A0ABX7EPA3_9HYPH</name>